<sequence length="241" mass="28180">MLDINNVDLEITGQAWSNLNIKCGAYKQIVTCQENGYIIGERKSAISGIESDKYCKYCQFVNSVDHILLSCKAHKKSQIERHDCIVEEMWRAIMIKYDQIYVGNEDIVELPEGGKAWKGKEMMFRIDGKYPKKPDITWKVGKEKAYIIDITIVANKNLSLAFFGKIKKYMELREKLRKCWDINNIKIVPVVITTGGLINKYSVQKIKEMGLQLKWEKIVRNLLCQQMIEIMKRFYQDDFKF</sequence>
<dbReference type="EMBL" id="KB206683">
    <property type="protein sequence ID" value="ELP89043.1"/>
    <property type="molecule type" value="Genomic_DNA"/>
</dbReference>
<dbReference type="GeneID" id="14888038"/>
<dbReference type="AlphaFoldDB" id="A0A0A1U482"/>
<evidence type="ECO:0000313" key="2">
    <source>
        <dbReference type="Proteomes" id="UP000014680"/>
    </source>
</evidence>
<protein>
    <recommendedName>
        <fullName evidence="3">Reverse transcriptase zinc-binding domain-containing protein</fullName>
    </recommendedName>
</protein>
<evidence type="ECO:0000313" key="1">
    <source>
        <dbReference type="EMBL" id="ELP89043.1"/>
    </source>
</evidence>
<dbReference type="Proteomes" id="UP000014680">
    <property type="component" value="Unassembled WGS sequence"/>
</dbReference>
<dbReference type="VEuPathDB" id="AmoebaDB:EIN_164630"/>
<gene>
    <name evidence="1" type="ORF">EIN_164630</name>
</gene>
<organism evidence="1 2">
    <name type="scientific">Entamoeba invadens IP1</name>
    <dbReference type="NCBI Taxonomy" id="370355"/>
    <lineage>
        <taxon>Eukaryota</taxon>
        <taxon>Amoebozoa</taxon>
        <taxon>Evosea</taxon>
        <taxon>Archamoebae</taxon>
        <taxon>Mastigamoebida</taxon>
        <taxon>Entamoebidae</taxon>
        <taxon>Entamoeba</taxon>
    </lineage>
</organism>
<dbReference type="KEGG" id="eiv:EIN_164630"/>
<dbReference type="RefSeq" id="XP_004255814.1">
    <property type="nucleotide sequence ID" value="XM_004255766.1"/>
</dbReference>
<reference evidence="1 2" key="1">
    <citation type="submission" date="2012-10" db="EMBL/GenBank/DDBJ databases">
        <authorList>
            <person name="Zafar N."/>
            <person name="Inman J."/>
            <person name="Hall N."/>
            <person name="Lorenzi H."/>
            <person name="Caler E."/>
        </authorList>
    </citation>
    <scope>NUCLEOTIDE SEQUENCE [LARGE SCALE GENOMIC DNA]</scope>
    <source>
        <strain evidence="1 2">IP1</strain>
    </source>
</reference>
<name>A0A0A1U482_ENTIV</name>
<proteinExistence type="predicted"/>
<keyword evidence="2" id="KW-1185">Reference proteome</keyword>
<dbReference type="OrthoDB" id="8015698at2759"/>
<accession>A0A0A1U482</accession>
<evidence type="ECO:0008006" key="3">
    <source>
        <dbReference type="Google" id="ProtNLM"/>
    </source>
</evidence>